<dbReference type="SUPFAM" id="SSF46689">
    <property type="entry name" value="Homeodomain-like"/>
    <property type="match status" value="1"/>
</dbReference>
<keyword evidence="1" id="KW-0238">DNA-binding</keyword>
<feature type="compositionally biased region" description="Low complexity" evidence="2">
    <location>
        <begin position="307"/>
        <end position="320"/>
    </location>
</feature>
<evidence type="ECO:0000256" key="1">
    <source>
        <dbReference type="PROSITE-ProRule" id="PRU00108"/>
    </source>
</evidence>
<organism evidence="4 5">
    <name type="scientific">Paraphoma chrysanthemicola</name>
    <dbReference type="NCBI Taxonomy" id="798071"/>
    <lineage>
        <taxon>Eukaryota</taxon>
        <taxon>Fungi</taxon>
        <taxon>Dikarya</taxon>
        <taxon>Ascomycota</taxon>
        <taxon>Pezizomycotina</taxon>
        <taxon>Dothideomycetes</taxon>
        <taxon>Pleosporomycetidae</taxon>
        <taxon>Pleosporales</taxon>
        <taxon>Pleosporineae</taxon>
        <taxon>Phaeosphaeriaceae</taxon>
        <taxon>Paraphoma</taxon>
    </lineage>
</organism>
<protein>
    <recommendedName>
        <fullName evidence="3">Homeobox domain-containing protein</fullName>
    </recommendedName>
</protein>
<dbReference type="InterPro" id="IPR009057">
    <property type="entry name" value="Homeodomain-like_sf"/>
</dbReference>
<dbReference type="PROSITE" id="PS50071">
    <property type="entry name" value="HOMEOBOX_2"/>
    <property type="match status" value="1"/>
</dbReference>
<dbReference type="CDD" id="cd00086">
    <property type="entry name" value="homeodomain"/>
    <property type="match status" value="1"/>
</dbReference>
<gene>
    <name evidence="4" type="ORF">FB567DRAFT_548179</name>
</gene>
<dbReference type="SMART" id="SM00355">
    <property type="entry name" value="ZnF_C2H2"/>
    <property type="match status" value="3"/>
</dbReference>
<feature type="region of interest" description="Disordered" evidence="2">
    <location>
        <begin position="157"/>
        <end position="183"/>
    </location>
</feature>
<feature type="compositionally biased region" description="Polar residues" evidence="2">
    <location>
        <begin position="16"/>
        <end position="30"/>
    </location>
</feature>
<evidence type="ECO:0000256" key="2">
    <source>
        <dbReference type="SAM" id="MobiDB-lite"/>
    </source>
</evidence>
<feature type="domain" description="Homeobox" evidence="3">
    <location>
        <begin position="198"/>
        <end position="233"/>
    </location>
</feature>
<evidence type="ECO:0000313" key="4">
    <source>
        <dbReference type="EMBL" id="KAH7088082.1"/>
    </source>
</evidence>
<dbReference type="InterPro" id="IPR001356">
    <property type="entry name" value="HD"/>
</dbReference>
<proteinExistence type="predicted"/>
<sequence>MSHALDPDKAGARATGCTNQTAPLSPQPCGSSWRSYTSTYDETHDALLYHPSDNERFEHVDDDYCSGRIASSYSVLCFPVANPTALHINFPESQDPTSHTQRCQTQGVVLVRPEDLELQATNEYSPILPAAATTHVPACISPTWIHAELKDLVPYRNAWSGQPGKPNTSDGPTTHEHKPRQQRNEALKQWLHCNSAVPYPTLERMQEFATAENKTLRQVQVAFSNLRARMRRSRTEGDALEMSPNKVPLTASETRIDDDEECTLDFDWSWLDLETYGLDLSSPPPISAQTIELSVAEQDAYHTALTPSSVPHSHHSSPSSQGYDMSSPRDLTRKSRKGKKRFAARTAPILKHNTEPVIEAQPFKRPINRFFCTACSNAGPFKTYFDWKRHEEGKHWYIEAKYTCMPNSEWTRAGRCVFCSYIIDDDNHFLLHNISGCLKKCEADRTFARKDLFKQHIKNMHLATADKREQDAFQIPDAWVEDVQSFDVDHAALWCGFCRKSFGRVADRMKHVALHFQDGCDVNTWVPSNLE</sequence>
<feature type="region of interest" description="Disordered" evidence="2">
    <location>
        <begin position="305"/>
        <end position="342"/>
    </location>
</feature>
<keyword evidence="1" id="KW-0371">Homeobox</keyword>
<dbReference type="InterPro" id="IPR013087">
    <property type="entry name" value="Znf_C2H2_type"/>
</dbReference>
<dbReference type="Proteomes" id="UP000813461">
    <property type="component" value="Unassembled WGS sequence"/>
</dbReference>
<dbReference type="SMART" id="SM00389">
    <property type="entry name" value="HOX"/>
    <property type="match status" value="1"/>
</dbReference>
<evidence type="ECO:0000259" key="3">
    <source>
        <dbReference type="PROSITE" id="PS50071"/>
    </source>
</evidence>
<accession>A0A8K0R798</accession>
<feature type="region of interest" description="Disordered" evidence="2">
    <location>
        <begin position="1"/>
        <end position="30"/>
    </location>
</feature>
<keyword evidence="1" id="KW-0539">Nucleus</keyword>
<comment type="caution">
    <text evidence="4">The sequence shown here is derived from an EMBL/GenBank/DDBJ whole genome shotgun (WGS) entry which is preliminary data.</text>
</comment>
<name>A0A8K0R798_9PLEO</name>
<comment type="subcellular location">
    <subcellularLocation>
        <location evidence="1">Nucleus</location>
    </subcellularLocation>
</comment>
<dbReference type="GO" id="GO:0003677">
    <property type="term" value="F:DNA binding"/>
    <property type="evidence" value="ECO:0007669"/>
    <property type="project" value="UniProtKB-UniRule"/>
</dbReference>
<dbReference type="GO" id="GO:0005634">
    <property type="term" value="C:nucleus"/>
    <property type="evidence" value="ECO:0007669"/>
    <property type="project" value="UniProtKB-SubCell"/>
</dbReference>
<reference evidence="4" key="1">
    <citation type="journal article" date="2021" name="Nat. Commun.">
        <title>Genetic determinants of endophytism in the Arabidopsis root mycobiome.</title>
        <authorList>
            <person name="Mesny F."/>
            <person name="Miyauchi S."/>
            <person name="Thiergart T."/>
            <person name="Pickel B."/>
            <person name="Atanasova L."/>
            <person name="Karlsson M."/>
            <person name="Huettel B."/>
            <person name="Barry K.W."/>
            <person name="Haridas S."/>
            <person name="Chen C."/>
            <person name="Bauer D."/>
            <person name="Andreopoulos W."/>
            <person name="Pangilinan J."/>
            <person name="LaButti K."/>
            <person name="Riley R."/>
            <person name="Lipzen A."/>
            <person name="Clum A."/>
            <person name="Drula E."/>
            <person name="Henrissat B."/>
            <person name="Kohler A."/>
            <person name="Grigoriev I.V."/>
            <person name="Martin F.M."/>
            <person name="Hacquard S."/>
        </authorList>
    </citation>
    <scope>NUCLEOTIDE SEQUENCE</scope>
    <source>
        <strain evidence="4">MPI-SDFR-AT-0120</strain>
    </source>
</reference>
<keyword evidence="5" id="KW-1185">Reference proteome</keyword>
<dbReference type="OrthoDB" id="10056939at2759"/>
<evidence type="ECO:0000313" key="5">
    <source>
        <dbReference type="Proteomes" id="UP000813461"/>
    </source>
</evidence>
<feature type="DNA-binding region" description="Homeobox" evidence="1">
    <location>
        <begin position="200"/>
        <end position="234"/>
    </location>
</feature>
<dbReference type="Gene3D" id="1.10.10.60">
    <property type="entry name" value="Homeodomain-like"/>
    <property type="match status" value="1"/>
</dbReference>
<feature type="compositionally biased region" description="Basic and acidic residues" evidence="2">
    <location>
        <begin position="1"/>
        <end position="11"/>
    </location>
</feature>
<dbReference type="AlphaFoldDB" id="A0A8K0R798"/>
<dbReference type="PROSITE" id="PS00028">
    <property type="entry name" value="ZINC_FINGER_C2H2_1"/>
    <property type="match status" value="1"/>
</dbReference>
<dbReference type="EMBL" id="JAGMVJ010000008">
    <property type="protein sequence ID" value="KAH7088082.1"/>
    <property type="molecule type" value="Genomic_DNA"/>
</dbReference>